<dbReference type="Gene3D" id="3.10.20.310">
    <property type="entry name" value="membrane protein fhac"/>
    <property type="match status" value="1"/>
</dbReference>
<comment type="subcellular location">
    <subcellularLocation>
        <location evidence="1">Membrane</location>
    </subcellularLocation>
</comment>
<dbReference type="PANTHER" id="PTHR12815">
    <property type="entry name" value="SORTING AND ASSEMBLY MACHINERY SAMM50 PROTEIN FAMILY MEMBER"/>
    <property type="match status" value="1"/>
</dbReference>
<dbReference type="EMBL" id="WTYP01000001">
    <property type="protein sequence ID" value="MXP47229.1"/>
    <property type="molecule type" value="Genomic_DNA"/>
</dbReference>
<gene>
    <name evidence="7" type="ORF">GRI43_07475</name>
</gene>
<dbReference type="Gene3D" id="2.40.160.50">
    <property type="entry name" value="membrane protein fhac: a member of the omp85/tpsb transporter family"/>
    <property type="match status" value="1"/>
</dbReference>
<dbReference type="PANTHER" id="PTHR12815:SF42">
    <property type="entry name" value="BACTERIAL SURFACE ANTIGEN (D15) DOMAIN-CONTAINING PROTEIN"/>
    <property type="match status" value="1"/>
</dbReference>
<evidence type="ECO:0000256" key="2">
    <source>
        <dbReference type="ARBA" id="ARBA00022452"/>
    </source>
</evidence>
<keyword evidence="5" id="KW-0732">Signal</keyword>
<evidence type="ECO:0000256" key="3">
    <source>
        <dbReference type="ARBA" id="ARBA00023136"/>
    </source>
</evidence>
<feature type="signal peptide" evidence="5">
    <location>
        <begin position="1"/>
        <end position="35"/>
    </location>
</feature>
<keyword evidence="3" id="KW-0472">Membrane</keyword>
<protein>
    <submittedName>
        <fullName evidence="7">BamA/TamA family outer membrane protein</fullName>
    </submittedName>
</protein>
<feature type="domain" description="Bacterial surface antigen (D15)" evidence="6">
    <location>
        <begin position="431"/>
        <end position="727"/>
    </location>
</feature>
<dbReference type="GO" id="GO:0019867">
    <property type="term" value="C:outer membrane"/>
    <property type="evidence" value="ECO:0007669"/>
    <property type="project" value="InterPro"/>
</dbReference>
<dbReference type="OrthoDB" id="9769707at2"/>
<evidence type="ECO:0000259" key="6">
    <source>
        <dbReference type="Pfam" id="PF01103"/>
    </source>
</evidence>
<sequence length="727" mass="78204">MAIRNSIAPIRPFPKTSFPALRAALLFAAASASIAGPLAAQDSSPQAGIDDLIPDSAVENPEDWARDNGPPIEEDDSAVSVEPDAPLADLPDLAVDWPDDLDLQPIEPLEPDDSIQLAVPDLPDLATDKNLAVERLSDEVALAFPATDQAFPVREDFIDRFEALSTIEQLSGSDDNIAQLAARARSDQELLDEILRAYGYYDGQVIRTVGGISPGEERAASEEATVRFNIIPGQRYVYDAIDLGDLTTAPDADELRAAFEIFSGDFVLTDKIVEERIDLDIALGETGYPFAAINEPELVIDHRAVTGSLTLPVSPNGKYVFGGVVSSKPGFLSGKHLAMIARFEEGDVYQRSLELDLRRAITATGLVSSITITPKEVTPPTADTPGTVNLEVDLTEAPLRTVAGSIGYGSEEGFRLEASWEHRNFFPPEGSLKVRGIVGTQEQLAGVTFRKNNFRGRDRVLTVDAYASTVDSDAFDARTIALVGTFEKTSTLLFQKPLSWSVGLEAVATDERNRVIGGIARPRQTYLVGAIPLFAQIDTSDSLLNPTEGFRLAGRFSPEISRSSGIESFYLRGQIDASIYQSFTDKVVLAGRTRLASNVGTRFFNIAPSRRLYAGGGGSVRGYGYQSIGPKNDLGEPTGGSSLVELSLEARVQTGFFDGALSVVPFVDAASVSIEQVPDFRFIKYGVGVGVRYETGFGPIRVDVGVPLNPDPDDSPVAVYVSLGQAF</sequence>
<proteinExistence type="predicted"/>
<dbReference type="Proteomes" id="UP000471435">
    <property type="component" value="Unassembled WGS sequence"/>
</dbReference>
<comment type="caution">
    <text evidence="7">The sequence shown here is derived from an EMBL/GenBank/DDBJ whole genome shotgun (WGS) entry which is preliminary data.</text>
</comment>
<evidence type="ECO:0000313" key="8">
    <source>
        <dbReference type="Proteomes" id="UP000471435"/>
    </source>
</evidence>
<dbReference type="Pfam" id="PF01103">
    <property type="entry name" value="Omp85"/>
    <property type="match status" value="1"/>
</dbReference>
<evidence type="ECO:0000256" key="4">
    <source>
        <dbReference type="SAM" id="MobiDB-lite"/>
    </source>
</evidence>
<feature type="chain" id="PRO_5026323548" evidence="5">
    <location>
        <begin position="36"/>
        <end position="727"/>
    </location>
</feature>
<name>A0A6I4UZ07_9SPHN</name>
<dbReference type="InterPro" id="IPR039910">
    <property type="entry name" value="D15-like"/>
</dbReference>
<reference evidence="7 8" key="1">
    <citation type="submission" date="2019-12" db="EMBL/GenBank/DDBJ databases">
        <title>Genomic-based taxomic classification of the family Erythrobacteraceae.</title>
        <authorList>
            <person name="Xu L."/>
        </authorList>
    </citation>
    <scope>NUCLEOTIDE SEQUENCE [LARGE SCALE GENOMIC DNA]</scope>
    <source>
        <strain evidence="7 8">SW-109</strain>
    </source>
</reference>
<dbReference type="InterPro" id="IPR000184">
    <property type="entry name" value="Bac_surfAg_D15"/>
</dbReference>
<evidence type="ECO:0000313" key="7">
    <source>
        <dbReference type="EMBL" id="MXP47229.1"/>
    </source>
</evidence>
<evidence type="ECO:0000256" key="5">
    <source>
        <dbReference type="SAM" id="SignalP"/>
    </source>
</evidence>
<keyword evidence="8" id="KW-1185">Reference proteome</keyword>
<evidence type="ECO:0000256" key="1">
    <source>
        <dbReference type="ARBA" id="ARBA00004370"/>
    </source>
</evidence>
<accession>A0A6I4UZ07</accession>
<keyword evidence="2" id="KW-0812">Transmembrane</keyword>
<dbReference type="AlphaFoldDB" id="A0A6I4UZ07"/>
<keyword evidence="2" id="KW-1134">Transmembrane beta strand</keyword>
<feature type="region of interest" description="Disordered" evidence="4">
    <location>
        <begin position="37"/>
        <end position="80"/>
    </location>
</feature>
<organism evidence="7 8">
    <name type="scientific">Pontixanthobacter luteolus</name>
    <dbReference type="NCBI Taxonomy" id="295089"/>
    <lineage>
        <taxon>Bacteria</taxon>
        <taxon>Pseudomonadati</taxon>
        <taxon>Pseudomonadota</taxon>
        <taxon>Alphaproteobacteria</taxon>
        <taxon>Sphingomonadales</taxon>
        <taxon>Erythrobacteraceae</taxon>
        <taxon>Pontixanthobacter</taxon>
    </lineage>
</organism>